<dbReference type="Proteomes" id="UP001162031">
    <property type="component" value="Unassembled WGS sequence"/>
</dbReference>
<evidence type="ECO:0000256" key="1">
    <source>
        <dbReference type="SAM" id="MobiDB-lite"/>
    </source>
</evidence>
<keyword evidence="3" id="KW-1185">Reference proteome</keyword>
<evidence type="ECO:0000313" key="3">
    <source>
        <dbReference type="Proteomes" id="UP001162031"/>
    </source>
</evidence>
<feature type="compositionally biased region" description="Basic and acidic residues" evidence="1">
    <location>
        <begin position="160"/>
        <end position="185"/>
    </location>
</feature>
<gene>
    <name evidence="2" type="ORF">HBR001_LOCUS2339</name>
</gene>
<organism evidence="2 3">
    <name type="scientific">Hyaloperonospora brassicae</name>
    <name type="common">Brassica downy mildew</name>
    <name type="synonym">Peronospora brassicae</name>
    <dbReference type="NCBI Taxonomy" id="162125"/>
    <lineage>
        <taxon>Eukaryota</taxon>
        <taxon>Sar</taxon>
        <taxon>Stramenopiles</taxon>
        <taxon>Oomycota</taxon>
        <taxon>Peronosporomycetes</taxon>
        <taxon>Peronosporales</taxon>
        <taxon>Peronosporaceae</taxon>
        <taxon>Hyaloperonospora</taxon>
    </lineage>
</organism>
<dbReference type="EMBL" id="CANTFL010000272">
    <property type="protein sequence ID" value="CAI5720203.1"/>
    <property type="molecule type" value="Genomic_DNA"/>
</dbReference>
<accession>A0AAV0TDN1</accession>
<feature type="compositionally biased region" description="Basic residues" evidence="1">
    <location>
        <begin position="147"/>
        <end position="159"/>
    </location>
</feature>
<reference evidence="2" key="1">
    <citation type="submission" date="2022-12" db="EMBL/GenBank/DDBJ databases">
        <authorList>
            <person name="Webb A."/>
        </authorList>
    </citation>
    <scope>NUCLEOTIDE SEQUENCE</scope>
    <source>
        <strain evidence="2">Hp1</strain>
    </source>
</reference>
<proteinExistence type="predicted"/>
<dbReference type="AlphaFoldDB" id="A0AAV0TDN1"/>
<comment type="caution">
    <text evidence="2">The sequence shown here is derived from an EMBL/GenBank/DDBJ whole genome shotgun (WGS) entry which is preliminary data.</text>
</comment>
<protein>
    <recommendedName>
        <fullName evidence="4">C3H1-type domain-containing protein</fullName>
    </recommendedName>
</protein>
<evidence type="ECO:0000313" key="2">
    <source>
        <dbReference type="EMBL" id="CAI5720203.1"/>
    </source>
</evidence>
<name>A0AAV0TDN1_HYABA</name>
<feature type="region of interest" description="Disordered" evidence="1">
    <location>
        <begin position="127"/>
        <end position="209"/>
    </location>
</feature>
<evidence type="ECO:0008006" key="4">
    <source>
        <dbReference type="Google" id="ProtNLM"/>
    </source>
</evidence>
<sequence>MERALGDPALVLCSGCLASDAHEERWLPLRCHADETLLVRDVCVHPHCPQLQVRGHLCVAHLVEKELLGQSKHLNVRTCAGCRVSTLQLYRRRRDVWFILEDSEHAVGARGVERRVQMPTSSALDASVVRTRGADRRRRDRQNMKPPIRRKTSRLAKQKGQKEQMFVHDTRRLWRDNQKRSETESHSTALSGASAAEPATDDREVDGNARPAPQEVFCVIAGCTRYAKTGKCCRFHALDPLVCTRPRVDAEANGSTAVLAK</sequence>